<dbReference type="EMBL" id="JAHLQI010000003">
    <property type="protein sequence ID" value="MBU5490555.1"/>
    <property type="molecule type" value="Genomic_DNA"/>
</dbReference>
<sequence>MKTALITGASSGIGRDIARELSRQGWRLLLAARRRDRLEALAKELQTPCRIYVCDVSKKENCIWLHEQTRAQGVSLLVNAAGFGLFGNFSSTELNRELEMIDVNIRAVHILTKLFLRDFIKQDAGAILNVASSAGFLAGPMLSTYYASKNYVVRLSEAIYEELRASGSHVTISCLCPGPVDTEFNAAAGISKFSVKAMNSRRVARIAVRQTLAGKLLILPGISTKLSTALSRFVPEKPLLRMVHGIQKGKQ</sequence>
<proteinExistence type="inferred from homology"/>
<evidence type="ECO:0000259" key="3">
    <source>
        <dbReference type="SMART" id="SM00822"/>
    </source>
</evidence>
<comment type="caution">
    <text evidence="4">The sequence shown here is derived from an EMBL/GenBank/DDBJ whole genome shotgun (WGS) entry which is preliminary data.</text>
</comment>
<reference evidence="4 5" key="1">
    <citation type="submission" date="2021-06" db="EMBL/GenBank/DDBJ databases">
        <authorList>
            <person name="Sun Q."/>
            <person name="Li D."/>
        </authorList>
    </citation>
    <scope>NUCLEOTIDE SEQUENCE [LARGE SCALE GENOMIC DNA]</scope>
    <source>
        <strain evidence="4 5">MSJd-7</strain>
    </source>
</reference>
<evidence type="ECO:0000313" key="4">
    <source>
        <dbReference type="EMBL" id="MBU5490555.1"/>
    </source>
</evidence>
<dbReference type="PANTHER" id="PTHR43086">
    <property type="entry name" value="VERY-LONG-CHAIN 3-OXOOACYL-COA REDUCTASE"/>
    <property type="match status" value="1"/>
</dbReference>
<evidence type="ECO:0000256" key="2">
    <source>
        <dbReference type="ARBA" id="ARBA00023002"/>
    </source>
</evidence>
<dbReference type="RefSeq" id="WP_216470204.1">
    <property type="nucleotide sequence ID" value="NZ_JAHLQI010000003.1"/>
</dbReference>
<evidence type="ECO:0000256" key="1">
    <source>
        <dbReference type="ARBA" id="ARBA00006484"/>
    </source>
</evidence>
<dbReference type="CDD" id="cd05233">
    <property type="entry name" value="SDR_c"/>
    <property type="match status" value="1"/>
</dbReference>
<dbReference type="PANTHER" id="PTHR43086:SF3">
    <property type="entry name" value="NADP-DEPENDENT 3-HYDROXY ACID DEHYDROGENASE YDFG"/>
    <property type="match status" value="1"/>
</dbReference>
<dbReference type="SMART" id="SM00822">
    <property type="entry name" value="PKS_KR"/>
    <property type="match status" value="1"/>
</dbReference>
<gene>
    <name evidence="4" type="ORF">KQI75_07960</name>
</gene>
<comment type="similarity">
    <text evidence="1">Belongs to the short-chain dehydrogenases/reductases (SDR) family.</text>
</comment>
<organism evidence="4 5">
    <name type="scientific">Butyricicoccus intestinisimiae</name>
    <dbReference type="NCBI Taxonomy" id="2841509"/>
    <lineage>
        <taxon>Bacteria</taxon>
        <taxon>Bacillati</taxon>
        <taxon>Bacillota</taxon>
        <taxon>Clostridia</taxon>
        <taxon>Eubacteriales</taxon>
        <taxon>Butyricicoccaceae</taxon>
        <taxon>Butyricicoccus</taxon>
    </lineage>
</organism>
<dbReference type="Proteomes" id="UP000783588">
    <property type="component" value="Unassembled WGS sequence"/>
</dbReference>
<keyword evidence="5" id="KW-1185">Reference proteome</keyword>
<accession>A0ABS6EUK7</accession>
<dbReference type="InterPro" id="IPR002347">
    <property type="entry name" value="SDR_fam"/>
</dbReference>
<protein>
    <submittedName>
        <fullName evidence="4">SDR family oxidoreductase</fullName>
    </submittedName>
</protein>
<keyword evidence="2" id="KW-0560">Oxidoreductase</keyword>
<feature type="domain" description="Ketoreductase" evidence="3">
    <location>
        <begin position="2"/>
        <end position="183"/>
    </location>
</feature>
<dbReference type="Pfam" id="PF00106">
    <property type="entry name" value="adh_short"/>
    <property type="match status" value="1"/>
</dbReference>
<name>A0ABS6EUK7_9FIRM</name>
<dbReference type="PIRSF" id="PIRSF000126">
    <property type="entry name" value="11-beta-HSD1"/>
    <property type="match status" value="1"/>
</dbReference>
<evidence type="ECO:0000313" key="5">
    <source>
        <dbReference type="Proteomes" id="UP000783588"/>
    </source>
</evidence>
<dbReference type="InterPro" id="IPR057326">
    <property type="entry name" value="KR_dom"/>
</dbReference>